<keyword evidence="2" id="KW-0812">Transmembrane</keyword>
<accession>A0AAD6Y3H6</accession>
<evidence type="ECO:0000313" key="4">
    <source>
        <dbReference type="Proteomes" id="UP001219525"/>
    </source>
</evidence>
<comment type="caution">
    <text evidence="3">The sequence shown here is derived from an EMBL/GenBank/DDBJ whole genome shotgun (WGS) entry which is preliminary data.</text>
</comment>
<evidence type="ECO:0000313" key="3">
    <source>
        <dbReference type="EMBL" id="KAJ7194742.1"/>
    </source>
</evidence>
<dbReference type="Proteomes" id="UP001219525">
    <property type="component" value="Unassembled WGS sequence"/>
</dbReference>
<protein>
    <submittedName>
        <fullName evidence="3">Uncharacterized protein</fullName>
    </submittedName>
</protein>
<keyword evidence="2" id="KW-0472">Membrane</keyword>
<organism evidence="3 4">
    <name type="scientific">Mycena pura</name>
    <dbReference type="NCBI Taxonomy" id="153505"/>
    <lineage>
        <taxon>Eukaryota</taxon>
        <taxon>Fungi</taxon>
        <taxon>Dikarya</taxon>
        <taxon>Basidiomycota</taxon>
        <taxon>Agaricomycotina</taxon>
        <taxon>Agaricomycetes</taxon>
        <taxon>Agaricomycetidae</taxon>
        <taxon>Agaricales</taxon>
        <taxon>Marasmiineae</taxon>
        <taxon>Mycenaceae</taxon>
        <taxon>Mycena</taxon>
    </lineage>
</organism>
<feature type="transmembrane region" description="Helical" evidence="2">
    <location>
        <begin position="83"/>
        <end position="104"/>
    </location>
</feature>
<dbReference type="EMBL" id="JARJCW010000096">
    <property type="protein sequence ID" value="KAJ7194742.1"/>
    <property type="molecule type" value="Genomic_DNA"/>
</dbReference>
<feature type="region of interest" description="Disordered" evidence="1">
    <location>
        <begin position="29"/>
        <end position="59"/>
    </location>
</feature>
<dbReference type="AlphaFoldDB" id="A0AAD6Y3H6"/>
<evidence type="ECO:0000256" key="1">
    <source>
        <dbReference type="SAM" id="MobiDB-lite"/>
    </source>
</evidence>
<sequence>MVPSIPRDSVSDLGGPVFIGTFNSEDGGIDRWGGGNWDSWNNDGGDGWGGDGGGWDINSSVDHASGTATACQTEINWSTADTAVAGTLLAIAVIGAIAGVVSILL</sequence>
<name>A0AAD6Y3H6_9AGAR</name>
<keyword evidence="4" id="KW-1185">Reference proteome</keyword>
<proteinExistence type="predicted"/>
<reference evidence="3" key="1">
    <citation type="submission" date="2023-03" db="EMBL/GenBank/DDBJ databases">
        <title>Massive genome expansion in bonnet fungi (Mycena s.s.) driven by repeated elements and novel gene families across ecological guilds.</title>
        <authorList>
            <consortium name="Lawrence Berkeley National Laboratory"/>
            <person name="Harder C.B."/>
            <person name="Miyauchi S."/>
            <person name="Viragh M."/>
            <person name="Kuo A."/>
            <person name="Thoen E."/>
            <person name="Andreopoulos B."/>
            <person name="Lu D."/>
            <person name="Skrede I."/>
            <person name="Drula E."/>
            <person name="Henrissat B."/>
            <person name="Morin E."/>
            <person name="Kohler A."/>
            <person name="Barry K."/>
            <person name="LaButti K."/>
            <person name="Morin E."/>
            <person name="Salamov A."/>
            <person name="Lipzen A."/>
            <person name="Mereny Z."/>
            <person name="Hegedus B."/>
            <person name="Baldrian P."/>
            <person name="Stursova M."/>
            <person name="Weitz H."/>
            <person name="Taylor A."/>
            <person name="Grigoriev I.V."/>
            <person name="Nagy L.G."/>
            <person name="Martin F."/>
            <person name="Kauserud H."/>
        </authorList>
    </citation>
    <scope>NUCLEOTIDE SEQUENCE</scope>
    <source>
        <strain evidence="3">9144</strain>
    </source>
</reference>
<evidence type="ECO:0000256" key="2">
    <source>
        <dbReference type="SAM" id="Phobius"/>
    </source>
</evidence>
<gene>
    <name evidence="3" type="ORF">GGX14DRAFT_576187</name>
</gene>
<feature type="compositionally biased region" description="Gly residues" evidence="1">
    <location>
        <begin position="44"/>
        <end position="55"/>
    </location>
</feature>
<keyword evidence="2" id="KW-1133">Transmembrane helix</keyword>